<feature type="compositionally biased region" description="Low complexity" evidence="1">
    <location>
        <begin position="88"/>
        <end position="97"/>
    </location>
</feature>
<proteinExistence type="predicted"/>
<name>A0A6J4J5M6_9ACTN</name>
<feature type="non-terminal residue" evidence="2">
    <location>
        <position position="177"/>
    </location>
</feature>
<gene>
    <name evidence="2" type="ORF">AVDCRST_MAG41-2970</name>
</gene>
<protein>
    <submittedName>
        <fullName evidence="2">ADP-ribose pyrophosphatase</fullName>
    </submittedName>
</protein>
<sequence>DAHHVPVRQQLARRGGAGRGPAAAADPVRRRPARPGGRPGRGDGRRAAAAGDRRGHHHPGAGVRPGALPRAGALGPAAPPGEGPGPAGPAEGAAGAATVHRRGVLPHPRGHPVPRPAPARGLPRVRRAGRGGLRAAAGRAGADLVHARGGPGPAAAGRDDRRPGRPAADGAGPRRRL</sequence>
<evidence type="ECO:0000313" key="2">
    <source>
        <dbReference type="EMBL" id="CAA9271381.1"/>
    </source>
</evidence>
<feature type="region of interest" description="Disordered" evidence="1">
    <location>
        <begin position="1"/>
        <end position="177"/>
    </location>
</feature>
<feature type="non-terminal residue" evidence="2">
    <location>
        <position position="1"/>
    </location>
</feature>
<reference evidence="2" key="1">
    <citation type="submission" date="2020-02" db="EMBL/GenBank/DDBJ databases">
        <authorList>
            <person name="Meier V. D."/>
        </authorList>
    </citation>
    <scope>NUCLEOTIDE SEQUENCE</scope>
    <source>
        <strain evidence="2">AVDCRST_MAG41</strain>
    </source>
</reference>
<evidence type="ECO:0000256" key="1">
    <source>
        <dbReference type="SAM" id="MobiDB-lite"/>
    </source>
</evidence>
<accession>A0A6J4J5M6</accession>
<feature type="compositionally biased region" description="Pro residues" evidence="1">
    <location>
        <begin position="77"/>
        <end position="87"/>
    </location>
</feature>
<feature type="compositionally biased region" description="Low complexity" evidence="1">
    <location>
        <begin position="60"/>
        <end position="76"/>
    </location>
</feature>
<feature type="compositionally biased region" description="Low complexity" evidence="1">
    <location>
        <begin position="133"/>
        <end position="142"/>
    </location>
</feature>
<dbReference type="AlphaFoldDB" id="A0A6J4J5M6"/>
<organism evidence="2">
    <name type="scientific">uncultured Mycobacteriales bacterium</name>
    <dbReference type="NCBI Taxonomy" id="581187"/>
    <lineage>
        <taxon>Bacteria</taxon>
        <taxon>Bacillati</taxon>
        <taxon>Actinomycetota</taxon>
        <taxon>Actinomycetes</taxon>
        <taxon>Mycobacteriales</taxon>
        <taxon>environmental samples</taxon>
    </lineage>
</organism>
<dbReference type="EMBL" id="CADCTP010000269">
    <property type="protein sequence ID" value="CAA9271381.1"/>
    <property type="molecule type" value="Genomic_DNA"/>
</dbReference>
<feature type="compositionally biased region" description="Basic residues" evidence="1">
    <location>
        <begin position="99"/>
        <end position="112"/>
    </location>
</feature>